<dbReference type="PROSITE" id="PS51340">
    <property type="entry name" value="MOSC"/>
    <property type="match status" value="1"/>
</dbReference>
<dbReference type="Proteomes" id="UP000823388">
    <property type="component" value="Chromosome 9N"/>
</dbReference>
<sequence length="177" mass="20404">MGFLPWESEEPVANGSSSIWMISHHHSFSATFQVNPDMVPEYKSNMVQRHFISARRHIIRPTDQGYAQGYNIMFTDCFTFLIASQDSLDALNENLKEHVPMNHFRPNILVDGCQPYLEDPWKIIKINNLIFEGVKLCNHCKMFGNSHGHYFANGAKVLHMRDRNKEACNILGCFTNE</sequence>
<dbReference type="OrthoDB" id="17255at2759"/>
<dbReference type="AlphaFoldDB" id="A0A8T0MQ56"/>
<dbReference type="SUPFAM" id="SSF50800">
    <property type="entry name" value="PK beta-barrel domain-like"/>
    <property type="match status" value="1"/>
</dbReference>
<evidence type="ECO:0000313" key="2">
    <source>
        <dbReference type="EMBL" id="KAG2538633.1"/>
    </source>
</evidence>
<comment type="caution">
    <text evidence="2">The sequence shown here is derived from an EMBL/GenBank/DDBJ whole genome shotgun (WGS) entry which is preliminary data.</text>
</comment>
<reference evidence="2 3" key="1">
    <citation type="submission" date="2020-05" db="EMBL/GenBank/DDBJ databases">
        <title>WGS assembly of Panicum virgatum.</title>
        <authorList>
            <person name="Lovell J.T."/>
            <person name="Jenkins J."/>
            <person name="Shu S."/>
            <person name="Juenger T.E."/>
            <person name="Schmutz J."/>
        </authorList>
    </citation>
    <scope>NUCLEOTIDE SEQUENCE [LARGE SCALE GENOMIC DNA]</scope>
    <source>
        <strain evidence="3">cv. AP13</strain>
    </source>
</reference>
<keyword evidence="3" id="KW-1185">Reference proteome</keyword>
<dbReference type="GO" id="GO:0032787">
    <property type="term" value="P:monocarboxylic acid metabolic process"/>
    <property type="evidence" value="ECO:0007669"/>
    <property type="project" value="UniProtKB-ARBA"/>
</dbReference>
<protein>
    <recommendedName>
        <fullName evidence="1">MOSC domain-containing protein</fullName>
    </recommendedName>
</protein>
<dbReference type="GO" id="GO:0030151">
    <property type="term" value="F:molybdenum ion binding"/>
    <property type="evidence" value="ECO:0007669"/>
    <property type="project" value="InterPro"/>
</dbReference>
<feature type="domain" description="MOSC" evidence="1">
    <location>
        <begin position="53"/>
        <end position="177"/>
    </location>
</feature>
<dbReference type="InterPro" id="IPR005302">
    <property type="entry name" value="MoCF_Sase_C"/>
</dbReference>
<organism evidence="2 3">
    <name type="scientific">Panicum virgatum</name>
    <name type="common">Blackwell switchgrass</name>
    <dbReference type="NCBI Taxonomy" id="38727"/>
    <lineage>
        <taxon>Eukaryota</taxon>
        <taxon>Viridiplantae</taxon>
        <taxon>Streptophyta</taxon>
        <taxon>Embryophyta</taxon>
        <taxon>Tracheophyta</taxon>
        <taxon>Spermatophyta</taxon>
        <taxon>Magnoliopsida</taxon>
        <taxon>Liliopsida</taxon>
        <taxon>Poales</taxon>
        <taxon>Poaceae</taxon>
        <taxon>PACMAD clade</taxon>
        <taxon>Panicoideae</taxon>
        <taxon>Panicodae</taxon>
        <taxon>Paniceae</taxon>
        <taxon>Panicinae</taxon>
        <taxon>Panicum</taxon>
        <taxon>Panicum sect. Hiantes</taxon>
    </lineage>
</organism>
<dbReference type="GO" id="GO:0003824">
    <property type="term" value="F:catalytic activity"/>
    <property type="evidence" value="ECO:0007669"/>
    <property type="project" value="InterPro"/>
</dbReference>
<proteinExistence type="predicted"/>
<gene>
    <name evidence="2" type="ORF">PVAP13_9NG354200</name>
</gene>
<accession>A0A8T0MQ56</accession>
<dbReference type="GO" id="GO:0030170">
    <property type="term" value="F:pyridoxal phosphate binding"/>
    <property type="evidence" value="ECO:0007669"/>
    <property type="project" value="InterPro"/>
</dbReference>
<dbReference type="Pfam" id="PF03473">
    <property type="entry name" value="MOSC"/>
    <property type="match status" value="1"/>
</dbReference>
<evidence type="ECO:0000313" key="3">
    <source>
        <dbReference type="Proteomes" id="UP000823388"/>
    </source>
</evidence>
<dbReference type="EMBL" id="CM029054">
    <property type="protein sequence ID" value="KAG2538633.1"/>
    <property type="molecule type" value="Genomic_DNA"/>
</dbReference>
<name>A0A8T0MQ56_PANVG</name>
<evidence type="ECO:0000259" key="1">
    <source>
        <dbReference type="PROSITE" id="PS51340"/>
    </source>
</evidence>
<dbReference type="InterPro" id="IPR011037">
    <property type="entry name" value="Pyrv_Knase-like_insert_dom_sf"/>
</dbReference>